<evidence type="ECO:0000256" key="1">
    <source>
        <dbReference type="SAM" id="MobiDB-lite"/>
    </source>
</evidence>
<feature type="compositionally biased region" description="Basic and acidic residues" evidence="1">
    <location>
        <begin position="10"/>
        <end position="21"/>
    </location>
</feature>
<organism evidence="2 3">
    <name type="scientific">Heterorhabditis bacteriophora</name>
    <name type="common">Entomopathogenic nematode worm</name>
    <dbReference type="NCBI Taxonomy" id="37862"/>
    <lineage>
        <taxon>Eukaryota</taxon>
        <taxon>Metazoa</taxon>
        <taxon>Ecdysozoa</taxon>
        <taxon>Nematoda</taxon>
        <taxon>Chromadorea</taxon>
        <taxon>Rhabditida</taxon>
        <taxon>Rhabditina</taxon>
        <taxon>Rhabditomorpha</taxon>
        <taxon>Strongyloidea</taxon>
        <taxon>Heterorhabditidae</taxon>
        <taxon>Heterorhabditis</taxon>
    </lineage>
</organism>
<evidence type="ECO:0000313" key="3">
    <source>
        <dbReference type="WBParaSite" id="Hba_05680"/>
    </source>
</evidence>
<dbReference type="Proteomes" id="UP000095283">
    <property type="component" value="Unplaced"/>
</dbReference>
<reference evidence="3" key="1">
    <citation type="submission" date="2016-11" db="UniProtKB">
        <authorList>
            <consortium name="WormBaseParasite"/>
        </authorList>
    </citation>
    <scope>IDENTIFICATION</scope>
</reference>
<name>A0A1I7WKY8_HETBA</name>
<proteinExistence type="predicted"/>
<evidence type="ECO:0000313" key="2">
    <source>
        <dbReference type="Proteomes" id="UP000095283"/>
    </source>
</evidence>
<sequence>MHCRCSSETPMRDNYARKNTF</sequence>
<keyword evidence="2" id="KW-1185">Reference proteome</keyword>
<protein>
    <submittedName>
        <fullName evidence="3">Uncharacterized protein</fullName>
    </submittedName>
</protein>
<accession>A0A1I7WKY8</accession>
<dbReference type="AlphaFoldDB" id="A0A1I7WKY8"/>
<feature type="region of interest" description="Disordered" evidence="1">
    <location>
        <begin position="1"/>
        <end position="21"/>
    </location>
</feature>
<dbReference type="WBParaSite" id="Hba_05680">
    <property type="protein sequence ID" value="Hba_05680"/>
    <property type="gene ID" value="Hba_05680"/>
</dbReference>